<dbReference type="AlphaFoldDB" id="A0A7J7CMQ1"/>
<reference evidence="1 2" key="1">
    <citation type="journal article" date="2020" name="Nat. Commun.">
        <title>Genome of Tripterygium wilfordii and identification of cytochrome P450 involved in triptolide biosynthesis.</title>
        <authorList>
            <person name="Tu L."/>
            <person name="Su P."/>
            <person name="Zhang Z."/>
            <person name="Gao L."/>
            <person name="Wang J."/>
            <person name="Hu T."/>
            <person name="Zhou J."/>
            <person name="Zhang Y."/>
            <person name="Zhao Y."/>
            <person name="Liu Y."/>
            <person name="Song Y."/>
            <person name="Tong Y."/>
            <person name="Lu Y."/>
            <person name="Yang J."/>
            <person name="Xu C."/>
            <person name="Jia M."/>
            <person name="Peters R.J."/>
            <person name="Huang L."/>
            <person name="Gao W."/>
        </authorList>
    </citation>
    <scope>NUCLEOTIDE SEQUENCE [LARGE SCALE GENOMIC DNA]</scope>
    <source>
        <strain evidence="2">cv. XIE 37</strain>
        <tissue evidence="1">Leaf</tissue>
    </source>
</reference>
<evidence type="ECO:0000313" key="1">
    <source>
        <dbReference type="EMBL" id="KAF5735311.1"/>
    </source>
</evidence>
<protein>
    <submittedName>
        <fullName evidence="1">Uncharacterized protein</fullName>
    </submittedName>
</protein>
<evidence type="ECO:0000313" key="2">
    <source>
        <dbReference type="Proteomes" id="UP000593562"/>
    </source>
</evidence>
<gene>
    <name evidence="1" type="ORF">HS088_TW15G00813</name>
</gene>
<keyword evidence="2" id="KW-1185">Reference proteome</keyword>
<accession>A0A7J7CMQ1</accession>
<sequence length="55" mass="5945">MAGSVGSDPLGGFYRSKLRRANVNFLSDPVKDGMTRTVIVLTTPGAQRTMLAYQV</sequence>
<dbReference type="InParanoid" id="A0A7J7CMQ1"/>
<dbReference type="Gene3D" id="3.40.1190.20">
    <property type="match status" value="1"/>
</dbReference>
<dbReference type="Proteomes" id="UP000593562">
    <property type="component" value="Unassembled WGS sequence"/>
</dbReference>
<name>A0A7J7CMQ1_TRIWF</name>
<comment type="caution">
    <text evidence="1">The sequence shown here is derived from an EMBL/GenBank/DDBJ whole genome shotgun (WGS) entry which is preliminary data.</text>
</comment>
<proteinExistence type="predicted"/>
<dbReference type="SUPFAM" id="SSF53613">
    <property type="entry name" value="Ribokinase-like"/>
    <property type="match status" value="1"/>
</dbReference>
<organism evidence="1 2">
    <name type="scientific">Tripterygium wilfordii</name>
    <name type="common">Thunder God vine</name>
    <dbReference type="NCBI Taxonomy" id="458696"/>
    <lineage>
        <taxon>Eukaryota</taxon>
        <taxon>Viridiplantae</taxon>
        <taxon>Streptophyta</taxon>
        <taxon>Embryophyta</taxon>
        <taxon>Tracheophyta</taxon>
        <taxon>Spermatophyta</taxon>
        <taxon>Magnoliopsida</taxon>
        <taxon>eudicotyledons</taxon>
        <taxon>Gunneridae</taxon>
        <taxon>Pentapetalae</taxon>
        <taxon>rosids</taxon>
        <taxon>fabids</taxon>
        <taxon>Celastrales</taxon>
        <taxon>Celastraceae</taxon>
        <taxon>Tripterygium</taxon>
    </lineage>
</organism>
<dbReference type="Gene3D" id="3.30.1110.10">
    <property type="match status" value="1"/>
</dbReference>
<dbReference type="InterPro" id="IPR029056">
    <property type="entry name" value="Ribokinase-like"/>
</dbReference>
<dbReference type="EMBL" id="JAAARO010000015">
    <property type="protein sequence ID" value="KAF5735311.1"/>
    <property type="molecule type" value="Genomic_DNA"/>
</dbReference>